<evidence type="ECO:0000313" key="10">
    <source>
        <dbReference type="EMBL" id="PWZ32731.1"/>
    </source>
</evidence>
<comment type="similarity">
    <text evidence="3">Belongs to the oleosin family.</text>
</comment>
<keyword evidence="8 9" id="KW-0472">Membrane</keyword>
<comment type="caution">
    <text evidence="10">The sequence shown here is derived from an EMBL/GenBank/DDBJ whole genome shotgun (WGS) entry which is preliminary data.</text>
</comment>
<evidence type="ECO:0000256" key="9">
    <source>
        <dbReference type="SAM" id="Phobius"/>
    </source>
</evidence>
<dbReference type="AlphaFoldDB" id="A0A3L6FK61"/>
<dbReference type="InterPro" id="IPR000136">
    <property type="entry name" value="Oleosin"/>
</dbReference>
<proteinExistence type="inferred from homology"/>
<dbReference type="GO" id="GO:0048608">
    <property type="term" value="P:reproductive structure development"/>
    <property type="evidence" value="ECO:0007669"/>
    <property type="project" value="UniProtKB-ARBA"/>
</dbReference>
<keyword evidence="6 9" id="KW-1133">Transmembrane helix</keyword>
<gene>
    <name evidence="10" type="ORF">Zm00014a_040337</name>
</gene>
<accession>A0A3L6FK61</accession>
<feature type="transmembrane region" description="Helical" evidence="9">
    <location>
        <begin position="92"/>
        <end position="121"/>
    </location>
</feature>
<dbReference type="PANTHER" id="PTHR33203:SF2">
    <property type="entry name" value="OS01G0643900 PROTEIN"/>
    <property type="match status" value="1"/>
</dbReference>
<evidence type="ECO:0000256" key="1">
    <source>
        <dbReference type="ARBA" id="ARBA00004141"/>
    </source>
</evidence>
<dbReference type="Proteomes" id="UP000251960">
    <property type="component" value="Chromosome 3"/>
</dbReference>
<dbReference type="EMBL" id="NCVQ01000004">
    <property type="protein sequence ID" value="PWZ32731.1"/>
    <property type="molecule type" value="Genomic_DNA"/>
</dbReference>
<name>A0A3L6FK61_MAIZE</name>
<reference evidence="10" key="1">
    <citation type="journal article" date="2018" name="Nat. Genet.">
        <title>Extensive intraspecific gene order and gene structural variations between Mo17 and other maize genomes.</title>
        <authorList>
            <person name="Sun S."/>
            <person name="Zhou Y."/>
            <person name="Chen J."/>
            <person name="Shi J."/>
            <person name="Zhao H."/>
            <person name="Zhao H."/>
            <person name="Song W."/>
            <person name="Zhang M."/>
            <person name="Cui Y."/>
            <person name="Dong X."/>
            <person name="Liu H."/>
            <person name="Ma X."/>
            <person name="Jiao Y."/>
            <person name="Wang B."/>
            <person name="Wei X."/>
            <person name="Stein J.C."/>
            <person name="Glaubitz J.C."/>
            <person name="Lu F."/>
            <person name="Yu G."/>
            <person name="Liang C."/>
            <person name="Fengler K."/>
            <person name="Li B."/>
            <person name="Rafalski A."/>
            <person name="Schnable P.S."/>
            <person name="Ware D.H."/>
            <person name="Buckler E.S."/>
            <person name="Lai J."/>
        </authorList>
    </citation>
    <scope>NUCLEOTIDE SEQUENCE [LARGE SCALE GENOMIC DNA]</scope>
    <source>
        <tissue evidence="10">Seedling</tissue>
    </source>
</reference>
<evidence type="ECO:0000256" key="8">
    <source>
        <dbReference type="ARBA" id="ARBA00023136"/>
    </source>
</evidence>
<keyword evidence="4" id="KW-0551">Lipid droplet</keyword>
<dbReference type="GO" id="GO:0012511">
    <property type="term" value="C:monolayer-surrounded lipid storage body"/>
    <property type="evidence" value="ECO:0007669"/>
    <property type="project" value="InterPro"/>
</dbReference>
<organism evidence="10">
    <name type="scientific">Zea mays</name>
    <name type="common">Maize</name>
    <dbReference type="NCBI Taxonomy" id="4577"/>
    <lineage>
        <taxon>Eukaryota</taxon>
        <taxon>Viridiplantae</taxon>
        <taxon>Streptophyta</taxon>
        <taxon>Embryophyta</taxon>
        <taxon>Tracheophyta</taxon>
        <taxon>Spermatophyta</taxon>
        <taxon>Magnoliopsida</taxon>
        <taxon>Liliopsida</taxon>
        <taxon>Poales</taxon>
        <taxon>Poaceae</taxon>
        <taxon>PACMAD clade</taxon>
        <taxon>Panicoideae</taxon>
        <taxon>Andropogonodae</taxon>
        <taxon>Andropogoneae</taxon>
        <taxon>Tripsacinae</taxon>
        <taxon>Zea</taxon>
    </lineage>
</organism>
<keyword evidence="5 9" id="KW-0812">Transmembrane</keyword>
<evidence type="ECO:0000256" key="5">
    <source>
        <dbReference type="ARBA" id="ARBA00022692"/>
    </source>
</evidence>
<evidence type="ECO:0000256" key="2">
    <source>
        <dbReference type="ARBA" id="ARBA00004502"/>
    </source>
</evidence>
<dbReference type="GO" id="GO:0016020">
    <property type="term" value="C:membrane"/>
    <property type="evidence" value="ECO:0007669"/>
    <property type="project" value="UniProtKB-SubCell"/>
</dbReference>
<keyword evidence="7" id="KW-0007">Acetylation</keyword>
<protein>
    <recommendedName>
        <fullName evidence="11">Oleosin</fullName>
    </recommendedName>
</protein>
<dbReference type="Pfam" id="PF01277">
    <property type="entry name" value="Oleosin"/>
    <property type="match status" value="1"/>
</dbReference>
<evidence type="ECO:0000256" key="4">
    <source>
        <dbReference type="ARBA" id="ARBA00022677"/>
    </source>
</evidence>
<sequence>MADRPPPGPRAAALLPNPVTRRGHAASSTDRQHSLLGRAVQTLHAHGSTQLLRFLALAVTLTALLVLASVTLTAALAALVLLSPLVLLTVPLWAPVAVLALLTGAASLVACCAGLAAVAAGTWAHRYFTGRYTVGAHRVESADQYARGGTVADVASRVRGYYDAYAREYGGYPPRPHSRVKDAAPGA</sequence>
<dbReference type="ExpressionAtlas" id="A0A3L6FK61">
    <property type="expression patterns" value="baseline"/>
</dbReference>
<dbReference type="PANTHER" id="PTHR33203">
    <property type="entry name" value="OLEOSIN"/>
    <property type="match status" value="1"/>
</dbReference>
<feature type="transmembrane region" description="Helical" evidence="9">
    <location>
        <begin position="54"/>
        <end position="80"/>
    </location>
</feature>
<evidence type="ECO:0008006" key="11">
    <source>
        <dbReference type="Google" id="ProtNLM"/>
    </source>
</evidence>
<comment type="subcellular location">
    <subcellularLocation>
        <location evidence="2">Lipid droplet</location>
    </subcellularLocation>
    <subcellularLocation>
        <location evidence="1">Membrane</location>
        <topology evidence="1">Multi-pass membrane protein</topology>
    </subcellularLocation>
</comment>
<evidence type="ECO:0000256" key="6">
    <source>
        <dbReference type="ARBA" id="ARBA00022989"/>
    </source>
</evidence>
<dbReference type="GO" id="GO:0009791">
    <property type="term" value="P:post-embryonic development"/>
    <property type="evidence" value="ECO:0007669"/>
    <property type="project" value="UniProtKB-ARBA"/>
</dbReference>
<evidence type="ECO:0000256" key="7">
    <source>
        <dbReference type="ARBA" id="ARBA00022990"/>
    </source>
</evidence>
<evidence type="ECO:0000256" key="3">
    <source>
        <dbReference type="ARBA" id="ARBA00010858"/>
    </source>
</evidence>